<dbReference type="EMBL" id="JAMQOQ010000002">
    <property type="protein sequence ID" value="MDS0294707.1"/>
    <property type="molecule type" value="Genomic_DNA"/>
</dbReference>
<keyword evidence="1" id="KW-0472">Membrane</keyword>
<evidence type="ECO:0000256" key="1">
    <source>
        <dbReference type="SAM" id="Phobius"/>
    </source>
</evidence>
<evidence type="ECO:0000259" key="2">
    <source>
        <dbReference type="Pfam" id="PF26273"/>
    </source>
</evidence>
<proteinExistence type="predicted"/>
<gene>
    <name evidence="3" type="ORF">NDI79_11030</name>
</gene>
<feature type="domain" description="Glycine zipper-like" evidence="2">
    <location>
        <begin position="36"/>
        <end position="89"/>
    </location>
</feature>
<feature type="transmembrane region" description="Helical" evidence="1">
    <location>
        <begin position="42"/>
        <end position="64"/>
    </location>
</feature>
<feature type="transmembrane region" description="Helical" evidence="1">
    <location>
        <begin position="70"/>
        <end position="91"/>
    </location>
</feature>
<organism evidence="3 4">
    <name type="scientific">Halogeometricum luteum</name>
    <dbReference type="NCBI Taxonomy" id="2950537"/>
    <lineage>
        <taxon>Archaea</taxon>
        <taxon>Methanobacteriati</taxon>
        <taxon>Methanobacteriota</taxon>
        <taxon>Stenosarchaea group</taxon>
        <taxon>Halobacteria</taxon>
        <taxon>Halobacteriales</taxon>
        <taxon>Haloferacaceae</taxon>
        <taxon>Halogeometricum</taxon>
    </lineage>
</organism>
<dbReference type="InterPro" id="IPR058598">
    <property type="entry name" value="Gly_zipper-like_dom"/>
</dbReference>
<keyword evidence="4" id="KW-1185">Reference proteome</keyword>
<protein>
    <recommendedName>
        <fullName evidence="2">Glycine zipper-like domain-containing protein</fullName>
    </recommendedName>
</protein>
<comment type="caution">
    <text evidence="3">The sequence shown here is derived from an EMBL/GenBank/DDBJ whole genome shotgun (WGS) entry which is preliminary data.</text>
</comment>
<dbReference type="Proteomes" id="UP001254813">
    <property type="component" value="Unassembled WGS sequence"/>
</dbReference>
<sequence length="95" mass="9714">MVQEVTAGDSRRTVDEQVMQYDVDSVEPPRPGGVPSHLGERFGLGLSATILLGAVVGVALTWALGGGTLLPLFVALGAGFILSPLAGLLAVELSD</sequence>
<reference evidence="3 4" key="1">
    <citation type="submission" date="2022-06" db="EMBL/GenBank/DDBJ databases">
        <title>Halogeometricum sp. a new haloarchaeum isolate from saline soil.</title>
        <authorList>
            <person name="Strakova D."/>
            <person name="Galisteo C."/>
            <person name="Sanchez-Porro C."/>
            <person name="Ventosa A."/>
        </authorList>
    </citation>
    <scope>NUCLEOTIDE SEQUENCE [LARGE SCALE GENOMIC DNA]</scope>
    <source>
        <strain evidence="4">S3BR25-2</strain>
    </source>
</reference>
<dbReference type="RefSeq" id="WP_310928522.1">
    <property type="nucleotide sequence ID" value="NZ_JAMQOQ010000002.1"/>
</dbReference>
<dbReference type="Pfam" id="PF26273">
    <property type="entry name" value="Gly_zipper"/>
    <property type="match status" value="1"/>
</dbReference>
<name>A0ABU2G1Q1_9EURY</name>
<keyword evidence="1" id="KW-0812">Transmembrane</keyword>
<evidence type="ECO:0000313" key="4">
    <source>
        <dbReference type="Proteomes" id="UP001254813"/>
    </source>
</evidence>
<evidence type="ECO:0000313" key="3">
    <source>
        <dbReference type="EMBL" id="MDS0294707.1"/>
    </source>
</evidence>
<keyword evidence="1" id="KW-1133">Transmembrane helix</keyword>
<accession>A0ABU2G1Q1</accession>